<keyword evidence="2" id="KW-0560">Oxidoreductase</keyword>
<accession>A0A938YUG8</accession>
<evidence type="ECO:0000313" key="4">
    <source>
        <dbReference type="EMBL" id="MBN2067746.1"/>
    </source>
</evidence>
<dbReference type="PANTHER" id="PTHR48105">
    <property type="entry name" value="THIOREDOXIN REDUCTASE 1-RELATED-RELATED"/>
    <property type="match status" value="1"/>
</dbReference>
<dbReference type="EMBL" id="JAFGDB010000079">
    <property type="protein sequence ID" value="MBN2067746.1"/>
    <property type="molecule type" value="Genomic_DNA"/>
</dbReference>
<dbReference type="AlphaFoldDB" id="A0A938YUG8"/>
<evidence type="ECO:0000259" key="3">
    <source>
        <dbReference type="Pfam" id="PF07992"/>
    </source>
</evidence>
<protein>
    <submittedName>
        <fullName evidence="4">FAD-dependent oxidoreductase</fullName>
    </submittedName>
</protein>
<dbReference type="Pfam" id="PF07992">
    <property type="entry name" value="Pyr_redox_2"/>
    <property type="match status" value="1"/>
</dbReference>
<name>A0A938YUG8_9ARCH</name>
<dbReference type="SUPFAM" id="SSF51905">
    <property type="entry name" value="FAD/NAD(P)-binding domain"/>
    <property type="match status" value="1"/>
</dbReference>
<dbReference type="Gene3D" id="3.50.50.60">
    <property type="entry name" value="FAD/NAD(P)-binding domain"/>
    <property type="match status" value="2"/>
</dbReference>
<proteinExistence type="predicted"/>
<dbReference type="PRINTS" id="PR00469">
    <property type="entry name" value="PNDRDTASEII"/>
</dbReference>
<keyword evidence="1" id="KW-0285">Flavoprotein</keyword>
<sequence>MESREIDVAVVGAGAAGITAALYAKRKALSVRIFEAEALGGQAAEAIWVENYPGISKLEGAKLMQRMAEHLKEFGVEVEEAAEATGIKKLGKGKGFELDINNGEERVQAKTVILCTGSKYKTLGIPGEKEFYGKGLSYCATCDGPAFKGRIVAVVGAGNSGVNAALFFSEICSKTYLVEFMPKPCYDAVYSEAVKKSGIELMLNTEATEIAGNGSVEGIKLKGRKDGKEKALAVDGVFIYVGTQPRNALAKKLGLKTSKKGYIVTDGSKATSMEGVFAAGDITGELAQIVTATGSGAVAATSAFEYLKKQK</sequence>
<organism evidence="4 5">
    <name type="scientific">Candidatus Iainarchaeum sp</name>
    <dbReference type="NCBI Taxonomy" id="3101447"/>
    <lineage>
        <taxon>Archaea</taxon>
        <taxon>Candidatus Iainarchaeota</taxon>
        <taxon>Candidatus Iainarchaeia</taxon>
        <taxon>Candidatus Iainarchaeales</taxon>
        <taxon>Candidatus Iainarchaeaceae</taxon>
        <taxon>Candidatus Iainarchaeum</taxon>
    </lineage>
</organism>
<evidence type="ECO:0000313" key="5">
    <source>
        <dbReference type="Proteomes" id="UP000809243"/>
    </source>
</evidence>
<gene>
    <name evidence="4" type="ORF">JW744_04725</name>
</gene>
<dbReference type="InterPro" id="IPR036188">
    <property type="entry name" value="FAD/NAD-bd_sf"/>
</dbReference>
<dbReference type="InterPro" id="IPR050097">
    <property type="entry name" value="Ferredoxin-NADP_redctase_2"/>
</dbReference>
<dbReference type="PRINTS" id="PR00368">
    <property type="entry name" value="FADPNR"/>
</dbReference>
<dbReference type="Proteomes" id="UP000809243">
    <property type="component" value="Unassembled WGS sequence"/>
</dbReference>
<comment type="caution">
    <text evidence="4">The sequence shown here is derived from an EMBL/GenBank/DDBJ whole genome shotgun (WGS) entry which is preliminary data.</text>
</comment>
<evidence type="ECO:0000256" key="2">
    <source>
        <dbReference type="ARBA" id="ARBA00023002"/>
    </source>
</evidence>
<evidence type="ECO:0000256" key="1">
    <source>
        <dbReference type="ARBA" id="ARBA00022630"/>
    </source>
</evidence>
<dbReference type="GO" id="GO:0016491">
    <property type="term" value="F:oxidoreductase activity"/>
    <property type="evidence" value="ECO:0007669"/>
    <property type="project" value="UniProtKB-KW"/>
</dbReference>
<dbReference type="InterPro" id="IPR023753">
    <property type="entry name" value="FAD/NAD-binding_dom"/>
</dbReference>
<reference evidence="4" key="1">
    <citation type="submission" date="2021-01" db="EMBL/GenBank/DDBJ databases">
        <title>Active Sulfur Cycling in an Early Earth Analoge.</title>
        <authorList>
            <person name="Hahn C.R."/>
            <person name="Youssef N.H."/>
            <person name="Elshahed M."/>
        </authorList>
    </citation>
    <scope>NUCLEOTIDE SEQUENCE</scope>
    <source>
        <strain evidence="4">Zod_Metabat.1151</strain>
    </source>
</reference>
<feature type="domain" description="FAD/NAD(P)-binding" evidence="3">
    <location>
        <begin position="7"/>
        <end position="296"/>
    </location>
</feature>